<proteinExistence type="predicted"/>
<dbReference type="AlphaFoldDB" id="A0A9D4N840"/>
<comment type="caution">
    <text evidence="1">The sequence shown here is derived from an EMBL/GenBank/DDBJ whole genome shotgun (WGS) entry which is preliminary data.</text>
</comment>
<evidence type="ECO:0000313" key="1">
    <source>
        <dbReference type="EMBL" id="KAH3891513.1"/>
    </source>
</evidence>
<protein>
    <submittedName>
        <fullName evidence="1">Uncharacterized protein</fullName>
    </submittedName>
</protein>
<reference evidence="1" key="2">
    <citation type="submission" date="2020-11" db="EMBL/GenBank/DDBJ databases">
        <authorList>
            <person name="McCartney M.A."/>
            <person name="Auch B."/>
            <person name="Kono T."/>
            <person name="Mallez S."/>
            <person name="Becker A."/>
            <person name="Gohl D.M."/>
            <person name="Silverstein K.A.T."/>
            <person name="Koren S."/>
            <person name="Bechman K.B."/>
            <person name="Herman A."/>
            <person name="Abrahante J.E."/>
            <person name="Garbe J."/>
        </authorList>
    </citation>
    <scope>NUCLEOTIDE SEQUENCE</scope>
    <source>
        <strain evidence="1">Duluth1</strain>
        <tissue evidence="1">Whole animal</tissue>
    </source>
</reference>
<gene>
    <name evidence="1" type="ORF">DPMN_015617</name>
</gene>
<dbReference type="EMBL" id="JAIWYP010000001">
    <property type="protein sequence ID" value="KAH3891513.1"/>
    <property type="molecule type" value="Genomic_DNA"/>
</dbReference>
<keyword evidence="2" id="KW-1185">Reference proteome</keyword>
<evidence type="ECO:0000313" key="2">
    <source>
        <dbReference type="Proteomes" id="UP000828390"/>
    </source>
</evidence>
<organism evidence="1 2">
    <name type="scientific">Dreissena polymorpha</name>
    <name type="common">Zebra mussel</name>
    <name type="synonym">Mytilus polymorpha</name>
    <dbReference type="NCBI Taxonomy" id="45954"/>
    <lineage>
        <taxon>Eukaryota</taxon>
        <taxon>Metazoa</taxon>
        <taxon>Spiralia</taxon>
        <taxon>Lophotrochozoa</taxon>
        <taxon>Mollusca</taxon>
        <taxon>Bivalvia</taxon>
        <taxon>Autobranchia</taxon>
        <taxon>Heteroconchia</taxon>
        <taxon>Euheterodonta</taxon>
        <taxon>Imparidentia</taxon>
        <taxon>Neoheterodontei</taxon>
        <taxon>Myida</taxon>
        <taxon>Dreissenoidea</taxon>
        <taxon>Dreissenidae</taxon>
        <taxon>Dreissena</taxon>
    </lineage>
</organism>
<reference evidence="1" key="1">
    <citation type="journal article" date="2019" name="bioRxiv">
        <title>The Genome of the Zebra Mussel, Dreissena polymorpha: A Resource for Invasive Species Research.</title>
        <authorList>
            <person name="McCartney M.A."/>
            <person name="Auch B."/>
            <person name="Kono T."/>
            <person name="Mallez S."/>
            <person name="Zhang Y."/>
            <person name="Obille A."/>
            <person name="Becker A."/>
            <person name="Abrahante J.E."/>
            <person name="Garbe J."/>
            <person name="Badalamenti J.P."/>
            <person name="Herman A."/>
            <person name="Mangelson H."/>
            <person name="Liachko I."/>
            <person name="Sullivan S."/>
            <person name="Sone E.D."/>
            <person name="Koren S."/>
            <person name="Silverstein K.A.T."/>
            <person name="Beckman K.B."/>
            <person name="Gohl D.M."/>
        </authorList>
    </citation>
    <scope>NUCLEOTIDE SEQUENCE</scope>
    <source>
        <strain evidence="1">Duluth1</strain>
        <tissue evidence="1">Whole animal</tissue>
    </source>
</reference>
<sequence length="99" mass="11503">MLTRAPTLHNCIVDSVGPYQTATLSRLICSYPVCCHMSTNLAQLYSEQCRSLPDSYFEQAGQELRWQQWHFAHDAAHYTNKLLMDCLPKIVDSFFQFRN</sequence>
<accession>A0A9D4N840</accession>
<dbReference type="Proteomes" id="UP000828390">
    <property type="component" value="Unassembled WGS sequence"/>
</dbReference>
<name>A0A9D4N840_DREPO</name>